<dbReference type="InterPro" id="IPR046219">
    <property type="entry name" value="DUF6252"/>
</dbReference>
<keyword evidence="2" id="KW-1185">Reference proteome</keyword>
<gene>
    <name evidence="1" type="ORF">SAMN04488552_0224</name>
</gene>
<organism evidence="1 2">
    <name type="scientific">Christiangramia echinicola</name>
    <dbReference type="NCBI Taxonomy" id="279359"/>
    <lineage>
        <taxon>Bacteria</taxon>
        <taxon>Pseudomonadati</taxon>
        <taxon>Bacteroidota</taxon>
        <taxon>Flavobacteriia</taxon>
        <taxon>Flavobacteriales</taxon>
        <taxon>Flavobacteriaceae</taxon>
        <taxon>Christiangramia</taxon>
    </lineage>
</organism>
<dbReference type="AlphaFoldDB" id="A0A1H1KWD4"/>
<dbReference type="Proteomes" id="UP000198858">
    <property type="component" value="Chromosome I"/>
</dbReference>
<dbReference type="PROSITE" id="PS51257">
    <property type="entry name" value="PROKAR_LIPOPROTEIN"/>
    <property type="match status" value="1"/>
</dbReference>
<dbReference type="EMBL" id="LT629745">
    <property type="protein sequence ID" value="SDR65989.1"/>
    <property type="molecule type" value="Genomic_DNA"/>
</dbReference>
<dbReference type="STRING" id="1250231.SAMN04488552_0224"/>
<accession>A0A1H1KWD4</accession>
<evidence type="ECO:0000313" key="2">
    <source>
        <dbReference type="Proteomes" id="UP000198858"/>
    </source>
</evidence>
<evidence type="ECO:0000313" key="1">
    <source>
        <dbReference type="EMBL" id="SDR65989.1"/>
    </source>
</evidence>
<proteinExistence type="predicted"/>
<sequence length="179" mass="19833">MKSYLKFFFFVILTLASCNKDDEKPLTPLEQLPPATQNGKMTFGCLIDGEVFLPGITGRNRLNAFYQFVRGAYTLGISSTSGENNSASIGIFAIDVDDFGPGTYNLVNEESGNFYALYLLQGGLQLETKTTEKNPGTLTITKFDKVKGIISGTFEFTVLDNDDNEIRITDGRFDLKYTN</sequence>
<dbReference type="Pfam" id="PF19765">
    <property type="entry name" value="DUF6252"/>
    <property type="match status" value="1"/>
</dbReference>
<name>A0A1H1KWD4_9FLAO</name>
<reference evidence="1 2" key="1">
    <citation type="submission" date="2016-10" db="EMBL/GenBank/DDBJ databases">
        <authorList>
            <person name="Varghese N."/>
            <person name="Submissions S."/>
        </authorList>
    </citation>
    <scope>NUCLEOTIDE SEQUENCE [LARGE SCALE GENOMIC DNA]</scope>
    <source>
        <strain evidence="1 2">Mar_2010_102</strain>
    </source>
</reference>
<protein>
    <submittedName>
        <fullName evidence="1">Uncharacterized protein</fullName>
    </submittedName>
</protein>